<comment type="caution">
    <text evidence="1">The sequence shown here is derived from an EMBL/GenBank/DDBJ whole genome shotgun (WGS) entry which is preliminary data.</text>
</comment>
<dbReference type="InterPro" id="IPR029063">
    <property type="entry name" value="SAM-dependent_MTases_sf"/>
</dbReference>
<dbReference type="Gene3D" id="3.40.50.150">
    <property type="entry name" value="Vaccinia Virus protein VP39"/>
    <property type="match status" value="1"/>
</dbReference>
<reference evidence="1 2" key="1">
    <citation type="submission" date="2018-08" db="EMBL/GenBank/DDBJ databases">
        <title>Erythrobacter zhengii sp.nov., a bacterium isolated from deep-sea sediment.</title>
        <authorList>
            <person name="Fang C."/>
            <person name="Wu Y.-H."/>
            <person name="Sun C."/>
            <person name="Wang H."/>
            <person name="Cheng H."/>
            <person name="Meng F.-X."/>
            <person name="Wang C.-S."/>
            <person name="Xu X.-W."/>
        </authorList>
    </citation>
    <scope>NUCLEOTIDE SEQUENCE [LARGE SCALE GENOMIC DNA]</scope>
    <source>
        <strain evidence="1 2">V18</strain>
    </source>
</reference>
<evidence type="ECO:0000313" key="1">
    <source>
        <dbReference type="EMBL" id="RIV83880.1"/>
    </source>
</evidence>
<dbReference type="Proteomes" id="UP000286576">
    <property type="component" value="Unassembled WGS sequence"/>
</dbReference>
<accession>A0A418NNZ4</accession>
<protein>
    <recommendedName>
        <fullName evidence="3">Spermidine synthase</fullName>
    </recommendedName>
</protein>
<evidence type="ECO:0000313" key="2">
    <source>
        <dbReference type="Proteomes" id="UP000286576"/>
    </source>
</evidence>
<dbReference type="OrthoDB" id="7338969at2"/>
<proteinExistence type="predicted"/>
<evidence type="ECO:0008006" key="3">
    <source>
        <dbReference type="Google" id="ProtNLM"/>
    </source>
</evidence>
<keyword evidence="2" id="KW-1185">Reference proteome</keyword>
<gene>
    <name evidence="1" type="ORF">D2V07_15465</name>
</gene>
<name>A0A418NNZ4_9SPHN</name>
<dbReference type="RefSeq" id="WP_119587824.1">
    <property type="nucleotide sequence ID" value="NZ_CAWODQ010000028.1"/>
</dbReference>
<dbReference type="AlphaFoldDB" id="A0A418NNZ4"/>
<dbReference type="EMBL" id="QXFL01000008">
    <property type="protein sequence ID" value="RIV83880.1"/>
    <property type="molecule type" value="Genomic_DNA"/>
</dbReference>
<dbReference type="SUPFAM" id="SSF53335">
    <property type="entry name" value="S-adenosyl-L-methionine-dependent methyltransferases"/>
    <property type="match status" value="1"/>
</dbReference>
<sequence length="282" mass="31274">MVEQIGGTPNPRSGVPDLAGVDIHALPDFQGDPLAAYYRPMESGSWALTTVAFGVAMGYFSGLQRVWNMPVLTRGQDVWMSICPMEVESQWIGIDNASGHTVIVGLGMGWAAAMAAFHPLVERITVIERDTEVIELNRELGLFDRLPDGLGAKITVVEDDAFTWKPDAPVDLLMPDIWLDVVSDGRAEETRRMQDNIGAKTVYFWGQELELARHIVRDGKPICDATLEEAAEQFALPLIGLDTEDYAANTITATRQWMKGRWLDGTDIPEDLRSKADNPERF</sequence>
<organism evidence="1 2">
    <name type="scientific">Aurantiacibacter zhengii</name>
    <dbReference type="NCBI Taxonomy" id="2307003"/>
    <lineage>
        <taxon>Bacteria</taxon>
        <taxon>Pseudomonadati</taxon>
        <taxon>Pseudomonadota</taxon>
        <taxon>Alphaproteobacteria</taxon>
        <taxon>Sphingomonadales</taxon>
        <taxon>Erythrobacteraceae</taxon>
        <taxon>Aurantiacibacter</taxon>
    </lineage>
</organism>